<organism evidence="5 6">
    <name type="scientific">Halalkalibacter akibai (strain ATCC 43226 / DSM 21942 / CIP 109018 / JCM 9157 / 1139)</name>
    <name type="common">Bacillus akibai</name>
    <dbReference type="NCBI Taxonomy" id="1236973"/>
    <lineage>
        <taxon>Bacteria</taxon>
        <taxon>Bacillati</taxon>
        <taxon>Bacillota</taxon>
        <taxon>Bacilli</taxon>
        <taxon>Bacillales</taxon>
        <taxon>Bacillaceae</taxon>
        <taxon>Halalkalibacter</taxon>
    </lineage>
</organism>
<feature type="domain" description="HTH asnC-type" evidence="4">
    <location>
        <begin position="4"/>
        <end position="78"/>
    </location>
</feature>
<dbReference type="Pfam" id="PF01037">
    <property type="entry name" value="AsnC_trans_reg"/>
    <property type="match status" value="1"/>
</dbReference>
<dbReference type="PANTHER" id="PTHR43413:SF6">
    <property type="entry name" value="REGULATORY PROTEIN ASNC"/>
    <property type="match status" value="1"/>
</dbReference>
<keyword evidence="3" id="KW-0804">Transcription</keyword>
<keyword evidence="6" id="KW-1185">Reference proteome</keyword>
<keyword evidence="1" id="KW-0805">Transcription regulation</keyword>
<dbReference type="STRING" id="1236973.JCM9157_4201"/>
<dbReference type="InterPro" id="IPR011008">
    <property type="entry name" value="Dimeric_a/b-barrel"/>
</dbReference>
<dbReference type="RefSeq" id="WP_035667259.1">
    <property type="nucleotide sequence ID" value="NZ_BAUV01000048.1"/>
</dbReference>
<keyword evidence="2" id="KW-0238">DNA-binding</keyword>
<protein>
    <submittedName>
        <fullName evidence="5">Transcriptional regulator</fullName>
    </submittedName>
</protein>
<dbReference type="PRINTS" id="PR00033">
    <property type="entry name" value="HTHASNC"/>
</dbReference>
<dbReference type="Pfam" id="PF13404">
    <property type="entry name" value="HTH_AsnC-type"/>
    <property type="match status" value="1"/>
</dbReference>
<evidence type="ECO:0000259" key="4">
    <source>
        <dbReference type="PROSITE" id="PS50956"/>
    </source>
</evidence>
<dbReference type="SUPFAM" id="SSF46785">
    <property type="entry name" value="Winged helix' DNA-binding domain"/>
    <property type="match status" value="1"/>
</dbReference>
<dbReference type="InterPro" id="IPR050684">
    <property type="entry name" value="HTH-Siroheme_Decarb"/>
</dbReference>
<dbReference type="InterPro" id="IPR019887">
    <property type="entry name" value="Tscrpt_reg_AsnC/Lrp_C"/>
</dbReference>
<dbReference type="SUPFAM" id="SSF54909">
    <property type="entry name" value="Dimeric alpha+beta barrel"/>
    <property type="match status" value="1"/>
</dbReference>
<dbReference type="EMBL" id="BAUV01000048">
    <property type="protein sequence ID" value="GAE36963.1"/>
    <property type="molecule type" value="Genomic_DNA"/>
</dbReference>
<evidence type="ECO:0000313" key="6">
    <source>
        <dbReference type="Proteomes" id="UP000018896"/>
    </source>
</evidence>
<evidence type="ECO:0000256" key="3">
    <source>
        <dbReference type="ARBA" id="ARBA00023163"/>
    </source>
</evidence>
<sequence length="148" mass="16867">MSKLDQVDVEILNYLKEHGKRPYTEIAKSLRVSEGTIRSRVKRMLMDEVFEFKIQVNPTKVDLCVQALIGASVKLGKQDETAMKLLQFKEVTYVGSVLGNHQLLIKASFHSNEELGNFINQQIPAIDDITSIDVYVELKQFSENYVAF</sequence>
<dbReference type="PROSITE" id="PS50956">
    <property type="entry name" value="HTH_ASNC_2"/>
    <property type="match status" value="1"/>
</dbReference>
<dbReference type="GO" id="GO:0043565">
    <property type="term" value="F:sequence-specific DNA binding"/>
    <property type="evidence" value="ECO:0007669"/>
    <property type="project" value="InterPro"/>
</dbReference>
<dbReference type="Gene3D" id="1.10.10.10">
    <property type="entry name" value="Winged helix-like DNA-binding domain superfamily/Winged helix DNA-binding domain"/>
    <property type="match status" value="1"/>
</dbReference>
<accession>W4QZ76</accession>
<reference evidence="5 6" key="1">
    <citation type="journal article" date="2014" name="Genome Announc.">
        <title>Draft Genome Sequences of Three Alkaliphilic Bacillus Strains, Bacillus wakoensis JCM 9140T, Bacillus akibai JCM 9157T, and Bacillus hemicellulosilyticus JCM 9152T.</title>
        <authorList>
            <person name="Yuki M."/>
            <person name="Oshima K."/>
            <person name="Suda W."/>
            <person name="Oshida Y."/>
            <person name="Kitamura K."/>
            <person name="Iida T."/>
            <person name="Hattori M."/>
            <person name="Ohkuma M."/>
        </authorList>
    </citation>
    <scope>NUCLEOTIDE SEQUENCE [LARGE SCALE GENOMIC DNA]</scope>
    <source>
        <strain evidence="5 6">JCM 9157</strain>
    </source>
</reference>
<evidence type="ECO:0000313" key="5">
    <source>
        <dbReference type="EMBL" id="GAE36963.1"/>
    </source>
</evidence>
<dbReference type="AlphaFoldDB" id="W4QZ76"/>
<dbReference type="PANTHER" id="PTHR43413">
    <property type="entry name" value="TRANSCRIPTIONAL REGULATOR, ASNC FAMILY"/>
    <property type="match status" value="1"/>
</dbReference>
<dbReference type="InterPro" id="IPR000485">
    <property type="entry name" value="AsnC-type_HTH_dom"/>
</dbReference>
<evidence type="ECO:0000256" key="1">
    <source>
        <dbReference type="ARBA" id="ARBA00023015"/>
    </source>
</evidence>
<dbReference type="InterPro" id="IPR019888">
    <property type="entry name" value="Tscrpt_reg_AsnC-like"/>
</dbReference>
<dbReference type="Gene3D" id="3.30.70.920">
    <property type="match status" value="1"/>
</dbReference>
<gene>
    <name evidence="5" type="ORF">JCM9157_4201</name>
</gene>
<dbReference type="InterPro" id="IPR036390">
    <property type="entry name" value="WH_DNA-bd_sf"/>
</dbReference>
<dbReference type="SMART" id="SM00344">
    <property type="entry name" value="HTH_ASNC"/>
    <property type="match status" value="1"/>
</dbReference>
<dbReference type="eggNOG" id="COG1522">
    <property type="taxonomic scope" value="Bacteria"/>
</dbReference>
<name>W4QZ76_HALA3</name>
<comment type="caution">
    <text evidence="5">The sequence shown here is derived from an EMBL/GenBank/DDBJ whole genome shotgun (WGS) entry which is preliminary data.</text>
</comment>
<dbReference type="Proteomes" id="UP000018896">
    <property type="component" value="Unassembled WGS sequence"/>
</dbReference>
<dbReference type="OrthoDB" id="529868at2"/>
<dbReference type="InterPro" id="IPR036388">
    <property type="entry name" value="WH-like_DNA-bd_sf"/>
</dbReference>
<evidence type="ECO:0000256" key="2">
    <source>
        <dbReference type="ARBA" id="ARBA00023125"/>
    </source>
</evidence>
<proteinExistence type="predicted"/>